<dbReference type="SUPFAM" id="SSF55729">
    <property type="entry name" value="Acyl-CoA N-acyltransferases (Nat)"/>
    <property type="match status" value="1"/>
</dbReference>
<dbReference type="AlphaFoldDB" id="A0A5J6V5T1"/>
<proteinExistence type="inferred from homology"/>
<organism evidence="5 6">
    <name type="scientific">Ornithinimicrobium pratense</name>
    <dbReference type="NCBI Taxonomy" id="2593973"/>
    <lineage>
        <taxon>Bacteria</taxon>
        <taxon>Bacillati</taxon>
        <taxon>Actinomycetota</taxon>
        <taxon>Actinomycetes</taxon>
        <taxon>Micrococcales</taxon>
        <taxon>Ornithinimicrobiaceae</taxon>
        <taxon>Ornithinimicrobium</taxon>
    </lineage>
</organism>
<evidence type="ECO:0000256" key="1">
    <source>
        <dbReference type="ARBA" id="ARBA00022679"/>
    </source>
</evidence>
<evidence type="ECO:0000256" key="2">
    <source>
        <dbReference type="ARBA" id="ARBA00023315"/>
    </source>
</evidence>
<dbReference type="PANTHER" id="PTHR43792:SF8">
    <property type="entry name" value="[RIBOSOMAL PROTEIN US5]-ALANINE N-ACETYLTRANSFERASE"/>
    <property type="match status" value="1"/>
</dbReference>
<keyword evidence="6" id="KW-1185">Reference proteome</keyword>
<evidence type="ECO:0000313" key="5">
    <source>
        <dbReference type="EMBL" id="QFG68383.1"/>
    </source>
</evidence>
<sequence>MNHTGVCGASCPRAARTRGLSAGTVWLLCCARVVTLRVSHEGLATLGTMCASPEPSDPADSPDVAAVAAVPAVAAPVSAAHARIAGELPRQTSRLVLRELTPADAAAVHAYRSVPEVTRYLGHPPLDPDGARDLVDRWLADPAGLSVALELDGAVVGDVRLWFWPSSVKAPATSEEVDAGLGYALHPGQQGQGLATEAVGEIVQLVLGPGGIRRITTRVFAAATPSSKLLCRLGFHLDGVDRAAVLAPEGEVWWDDECWSLLRSDR</sequence>
<evidence type="ECO:0000313" key="6">
    <source>
        <dbReference type="Proteomes" id="UP000326546"/>
    </source>
</evidence>
<dbReference type="InterPro" id="IPR016181">
    <property type="entry name" value="Acyl_CoA_acyltransferase"/>
</dbReference>
<evidence type="ECO:0000259" key="4">
    <source>
        <dbReference type="PROSITE" id="PS51186"/>
    </source>
</evidence>
<dbReference type="KEGG" id="serw:FY030_06330"/>
<feature type="domain" description="N-acetyltransferase" evidence="4">
    <location>
        <begin position="95"/>
        <end position="259"/>
    </location>
</feature>
<keyword evidence="1 5" id="KW-0808">Transferase</keyword>
<dbReference type="InterPro" id="IPR051531">
    <property type="entry name" value="N-acetyltransferase"/>
</dbReference>
<dbReference type="PROSITE" id="PS51186">
    <property type="entry name" value="GNAT"/>
    <property type="match status" value="1"/>
</dbReference>
<reference evidence="5 6" key="1">
    <citation type="submission" date="2019-09" db="EMBL/GenBank/DDBJ databases">
        <title>Serinicoccus pratensis sp. nov., isolated from meadow soil.</title>
        <authorList>
            <person name="Zhang W."/>
        </authorList>
    </citation>
    <scope>NUCLEOTIDE SEQUENCE [LARGE SCALE GENOMIC DNA]</scope>
    <source>
        <strain evidence="5 6">W204</strain>
    </source>
</reference>
<dbReference type="InterPro" id="IPR000182">
    <property type="entry name" value="GNAT_dom"/>
</dbReference>
<dbReference type="Proteomes" id="UP000326546">
    <property type="component" value="Chromosome"/>
</dbReference>
<dbReference type="OrthoDB" id="9132139at2"/>
<dbReference type="EMBL" id="CP044427">
    <property type="protein sequence ID" value="QFG68383.1"/>
    <property type="molecule type" value="Genomic_DNA"/>
</dbReference>
<evidence type="ECO:0000256" key="3">
    <source>
        <dbReference type="ARBA" id="ARBA00038502"/>
    </source>
</evidence>
<gene>
    <name evidence="5" type="ORF">FY030_06330</name>
</gene>
<accession>A0A5J6V5T1</accession>
<protein>
    <submittedName>
        <fullName evidence="5">GNAT family N-acetyltransferase</fullName>
    </submittedName>
</protein>
<dbReference type="Pfam" id="PF13302">
    <property type="entry name" value="Acetyltransf_3"/>
    <property type="match status" value="1"/>
</dbReference>
<comment type="similarity">
    <text evidence="3">Belongs to the acetyltransferase family. RimJ subfamily.</text>
</comment>
<keyword evidence="2" id="KW-0012">Acyltransferase</keyword>
<dbReference type="Gene3D" id="3.40.630.30">
    <property type="match status" value="1"/>
</dbReference>
<name>A0A5J6V5T1_9MICO</name>
<dbReference type="GO" id="GO:0016747">
    <property type="term" value="F:acyltransferase activity, transferring groups other than amino-acyl groups"/>
    <property type="evidence" value="ECO:0007669"/>
    <property type="project" value="InterPro"/>
</dbReference>
<dbReference type="PANTHER" id="PTHR43792">
    <property type="entry name" value="GNAT FAMILY, PUTATIVE (AFU_ORTHOLOGUE AFUA_3G00765)-RELATED-RELATED"/>
    <property type="match status" value="1"/>
</dbReference>